<dbReference type="Proteomes" id="UP001642409">
    <property type="component" value="Unassembled WGS sequence"/>
</dbReference>
<evidence type="ECO:0000313" key="2">
    <source>
        <dbReference type="EMBL" id="CAL6096934.1"/>
    </source>
</evidence>
<evidence type="ECO:0000313" key="3">
    <source>
        <dbReference type="Proteomes" id="UP001642409"/>
    </source>
</evidence>
<dbReference type="InterPro" id="IPR029056">
    <property type="entry name" value="Ribokinase-like"/>
</dbReference>
<dbReference type="Gene3D" id="3.40.1190.20">
    <property type="match status" value="1"/>
</dbReference>
<reference evidence="2 3" key="2">
    <citation type="submission" date="2024-07" db="EMBL/GenBank/DDBJ databases">
        <authorList>
            <person name="Akdeniz Z."/>
        </authorList>
    </citation>
    <scope>NUCLEOTIDE SEQUENCE [LARGE SCALE GENOMIC DNA]</scope>
</reference>
<proteinExistence type="predicted"/>
<reference evidence="1" key="1">
    <citation type="submission" date="2023-06" db="EMBL/GenBank/DDBJ databases">
        <authorList>
            <person name="Kurt Z."/>
        </authorList>
    </citation>
    <scope>NUCLEOTIDE SEQUENCE</scope>
</reference>
<gene>
    <name evidence="1" type="ORF">HINF_LOCUS18817</name>
    <name evidence="2" type="ORF">HINF_LOCUS68667</name>
</gene>
<organism evidence="1">
    <name type="scientific">Hexamita inflata</name>
    <dbReference type="NCBI Taxonomy" id="28002"/>
    <lineage>
        <taxon>Eukaryota</taxon>
        <taxon>Metamonada</taxon>
        <taxon>Diplomonadida</taxon>
        <taxon>Hexamitidae</taxon>
        <taxon>Hexamitinae</taxon>
        <taxon>Hexamita</taxon>
    </lineage>
</organism>
<evidence type="ECO:0000313" key="1">
    <source>
        <dbReference type="EMBL" id="CAI9931172.1"/>
    </source>
</evidence>
<dbReference type="AlphaFoldDB" id="A0AA86P6N4"/>
<dbReference type="SUPFAM" id="SSF53613">
    <property type="entry name" value="Ribokinase-like"/>
    <property type="match status" value="1"/>
</dbReference>
<protein>
    <submittedName>
        <fullName evidence="1">Uncharacterized protein</fullName>
    </submittedName>
</protein>
<keyword evidence="3" id="KW-1185">Reference proteome</keyword>
<comment type="caution">
    <text evidence="1">The sequence shown here is derived from an EMBL/GenBank/DDBJ whole genome shotgun (WGS) entry which is preliminary data.</text>
</comment>
<dbReference type="EMBL" id="CAXDID020000489">
    <property type="protein sequence ID" value="CAL6096934.1"/>
    <property type="molecule type" value="Genomic_DNA"/>
</dbReference>
<accession>A0AA86P6N4</accession>
<name>A0AA86P6N4_9EUKA</name>
<sequence>MLVLLQILLEDNKTETVPESIVKQKCAFIGSTIAYIESKNKKPTEDEPSTSTQTLSFVGSAYTAALEYKQYKNDSTSMYTVIGADFNGAIVRQLLMDQEIDVLNIEIDKKMQTASLLTIELQEKQKQTKENANVTQYNYEILNKIAFKYLYPRFKALNGTDSIYVDFGINENAIKALMTNYGHKLFLQVSDVDYLKKYVDTLKSYYSDLKLMKKKEHPSLTRFLYLSALEAVNVPQYFCTNKDMYPVNPCVDAEYVDAQKILFQNYNKKKHVSYYDYLKQAKQLPQLLKLMSSLTKSQNIFIRISDQMILSSFASGEYAVLVDFQNKISDEAFYARFMHATVDNKKVQEALEIATGQETRVRLIYEDKKNEK</sequence>
<dbReference type="EMBL" id="CATOUU010000472">
    <property type="protein sequence ID" value="CAI9931172.1"/>
    <property type="molecule type" value="Genomic_DNA"/>
</dbReference>